<keyword evidence="2" id="KW-0805">Transcription regulation</keyword>
<dbReference type="KEGG" id="pgb:H744_1c1723"/>
<dbReference type="Gene3D" id="1.10.10.10">
    <property type="entry name" value="Winged helix-like DNA-binding domain superfamily/Winged helix DNA-binding domain"/>
    <property type="match status" value="1"/>
</dbReference>
<dbReference type="GO" id="GO:0006351">
    <property type="term" value="P:DNA-templated transcription"/>
    <property type="evidence" value="ECO:0007669"/>
    <property type="project" value="TreeGrafter"/>
</dbReference>
<dbReference type="SUPFAM" id="SSF46785">
    <property type="entry name" value="Winged helix' DNA-binding domain"/>
    <property type="match status" value="1"/>
</dbReference>
<dbReference type="GO" id="GO:0003700">
    <property type="term" value="F:DNA-binding transcription factor activity"/>
    <property type="evidence" value="ECO:0007669"/>
    <property type="project" value="InterPro"/>
</dbReference>
<dbReference type="PRINTS" id="PR00039">
    <property type="entry name" value="HTHLYSR"/>
</dbReference>
<dbReference type="InterPro" id="IPR036390">
    <property type="entry name" value="WH_DNA-bd_sf"/>
</dbReference>
<dbReference type="PROSITE" id="PS50931">
    <property type="entry name" value="HTH_LYSR"/>
    <property type="match status" value="1"/>
</dbReference>
<dbReference type="HOGENOM" id="CLU_039613_16_2_6"/>
<dbReference type="PANTHER" id="PTHR30537:SF68">
    <property type="entry name" value="TRANSCRIPTIONAL REGULATOR-RELATED"/>
    <property type="match status" value="1"/>
</dbReference>
<sequence length="320" mass="35786">MQKTNQLTKGYMAMDLNSIAIFSQVVDCGSFTQAADVLDMTKSTVSRKVAELEEHLGVRLITRSTRSLILTPEGEAFYQSCVQMLEIMGQAELEVSANQDLIRGRLYVVMPVELGHQVMGGFLNAFLKQYPHVSLHVEMTNREVDIIGEGIDLYAQVGELDDSSLVSRKLTESRRVLAASPDYLAQYGMIESPADLKPPHHQVKVHNKAVKIPNWHLMHDGGAVSIDLPYRLKVNTITASLSACLDGLGIAVLPEFICREHFASGKLIQLLPQWDMPLVPVSLVYPQRKLMPKRLRVLVDFLVEQFEQRVKKQSTSTATQ</sequence>
<dbReference type="SUPFAM" id="SSF53850">
    <property type="entry name" value="Periplasmic binding protein-like II"/>
    <property type="match status" value="1"/>
</dbReference>
<dbReference type="InterPro" id="IPR036388">
    <property type="entry name" value="WH-like_DNA-bd_sf"/>
</dbReference>
<gene>
    <name evidence="6" type="ORF">H744_1c1723</name>
</gene>
<dbReference type="STRING" id="658445.H744_1c1723"/>
<evidence type="ECO:0000256" key="2">
    <source>
        <dbReference type="ARBA" id="ARBA00023015"/>
    </source>
</evidence>
<evidence type="ECO:0000256" key="1">
    <source>
        <dbReference type="ARBA" id="ARBA00009437"/>
    </source>
</evidence>
<accession>A0A0C5W5K9</accession>
<keyword evidence="7" id="KW-1185">Reference proteome</keyword>
<dbReference type="Gene3D" id="3.40.190.290">
    <property type="match status" value="1"/>
</dbReference>
<evidence type="ECO:0000256" key="3">
    <source>
        <dbReference type="ARBA" id="ARBA00023125"/>
    </source>
</evidence>
<proteinExistence type="inferred from homology"/>
<organism evidence="6 7">
    <name type="scientific">Photobacterium gaetbulicola Gung47</name>
    <dbReference type="NCBI Taxonomy" id="658445"/>
    <lineage>
        <taxon>Bacteria</taxon>
        <taxon>Pseudomonadati</taxon>
        <taxon>Pseudomonadota</taxon>
        <taxon>Gammaproteobacteria</taxon>
        <taxon>Vibrionales</taxon>
        <taxon>Vibrionaceae</taxon>
        <taxon>Photobacterium</taxon>
    </lineage>
</organism>
<dbReference type="GO" id="GO:0043565">
    <property type="term" value="F:sequence-specific DNA binding"/>
    <property type="evidence" value="ECO:0007669"/>
    <property type="project" value="TreeGrafter"/>
</dbReference>
<feature type="domain" description="HTH lysR-type" evidence="5">
    <location>
        <begin position="14"/>
        <end position="71"/>
    </location>
</feature>
<protein>
    <submittedName>
        <fullName evidence="6">Transcriptional regulator, LysR family</fullName>
    </submittedName>
</protein>
<dbReference type="PATRIC" id="fig|658445.3.peg.1866"/>
<dbReference type="EMBL" id="CP005973">
    <property type="protein sequence ID" value="AJR06741.1"/>
    <property type="molecule type" value="Genomic_DNA"/>
</dbReference>
<dbReference type="InterPro" id="IPR005119">
    <property type="entry name" value="LysR_subst-bd"/>
</dbReference>
<dbReference type="InterPro" id="IPR058163">
    <property type="entry name" value="LysR-type_TF_proteobact-type"/>
</dbReference>
<evidence type="ECO:0000313" key="7">
    <source>
        <dbReference type="Proteomes" id="UP000032303"/>
    </source>
</evidence>
<evidence type="ECO:0000256" key="4">
    <source>
        <dbReference type="ARBA" id="ARBA00023163"/>
    </source>
</evidence>
<dbReference type="CDD" id="cd08422">
    <property type="entry name" value="PBP2_CrgA_like"/>
    <property type="match status" value="1"/>
</dbReference>
<keyword evidence="4" id="KW-0804">Transcription</keyword>
<dbReference type="Pfam" id="PF00126">
    <property type="entry name" value="HTH_1"/>
    <property type="match status" value="1"/>
</dbReference>
<evidence type="ECO:0000259" key="5">
    <source>
        <dbReference type="PROSITE" id="PS50931"/>
    </source>
</evidence>
<dbReference type="AlphaFoldDB" id="A0A0C5W5K9"/>
<dbReference type="InterPro" id="IPR000847">
    <property type="entry name" value="LysR_HTH_N"/>
</dbReference>
<dbReference type="FunFam" id="1.10.10.10:FF:000001">
    <property type="entry name" value="LysR family transcriptional regulator"/>
    <property type="match status" value="1"/>
</dbReference>
<dbReference type="Pfam" id="PF03466">
    <property type="entry name" value="LysR_substrate"/>
    <property type="match status" value="1"/>
</dbReference>
<reference evidence="6 7" key="1">
    <citation type="submission" date="2013-05" db="EMBL/GenBank/DDBJ databases">
        <title>Complete genome sequence of the lipase-producing bacterium Photobacterium gaetbulicola Gung47.</title>
        <authorList>
            <person name="Kim Y.-O."/>
        </authorList>
    </citation>
    <scope>NUCLEOTIDE SEQUENCE [LARGE SCALE GENOMIC DNA]</scope>
    <source>
        <strain evidence="6 7">Gung47</strain>
    </source>
</reference>
<comment type="similarity">
    <text evidence="1">Belongs to the LysR transcriptional regulatory family.</text>
</comment>
<name>A0A0C5W5K9_9GAMM</name>
<keyword evidence="3" id="KW-0238">DNA-binding</keyword>
<dbReference type="Proteomes" id="UP000032303">
    <property type="component" value="Chromosome 1"/>
</dbReference>
<dbReference type="PANTHER" id="PTHR30537">
    <property type="entry name" value="HTH-TYPE TRANSCRIPTIONAL REGULATOR"/>
    <property type="match status" value="1"/>
</dbReference>
<evidence type="ECO:0000313" key="6">
    <source>
        <dbReference type="EMBL" id="AJR06741.1"/>
    </source>
</evidence>